<keyword evidence="2 4" id="KW-0863">Zinc-finger</keyword>
<keyword evidence="3" id="KW-0862">Zinc</keyword>
<dbReference type="PROSITE" id="PS50178">
    <property type="entry name" value="ZF_FYVE"/>
    <property type="match status" value="1"/>
</dbReference>
<dbReference type="Pfam" id="PF01590">
    <property type="entry name" value="GAF"/>
    <property type="match status" value="1"/>
</dbReference>
<dbReference type="InterPro" id="IPR017455">
    <property type="entry name" value="Znf_FYVE-rel"/>
</dbReference>
<gene>
    <name evidence="6" type="ORF">PM001_LOCUS29221</name>
</gene>
<reference evidence="6" key="1">
    <citation type="submission" date="2024-01" db="EMBL/GenBank/DDBJ databases">
        <authorList>
            <person name="Webb A."/>
        </authorList>
    </citation>
    <scope>NUCLEOTIDE SEQUENCE</scope>
    <source>
        <strain evidence="6">Pm1</strain>
    </source>
</reference>
<dbReference type="GO" id="GO:0008270">
    <property type="term" value="F:zinc ion binding"/>
    <property type="evidence" value="ECO:0007669"/>
    <property type="project" value="UniProtKB-KW"/>
</dbReference>
<dbReference type="AlphaFoldDB" id="A0AAV1VCA2"/>
<dbReference type="InterPro" id="IPR000306">
    <property type="entry name" value="Znf_FYVE"/>
</dbReference>
<name>A0AAV1VCA2_9STRA</name>
<proteinExistence type="predicted"/>
<dbReference type="InterPro" id="IPR013083">
    <property type="entry name" value="Znf_RING/FYVE/PHD"/>
</dbReference>
<dbReference type="PANTHER" id="PTHR43102:SF2">
    <property type="entry name" value="GAF DOMAIN-CONTAINING PROTEIN"/>
    <property type="match status" value="1"/>
</dbReference>
<dbReference type="Pfam" id="PF01363">
    <property type="entry name" value="FYVE"/>
    <property type="match status" value="1"/>
</dbReference>
<sequence length="729" mass="81650">MVIGETRGPELPPSGHGVGLLRLNRHMAIFRFTMFGSSTATTTTTIRARVPSASLKGSFKRLAVDRSRQESCDRNLEHDGYQSSMQPRVRLSNTRLLDLAHEASDKVDFRRLTNRQASLRNWKWKTVANAFTAFSHGDGFESAQEVLATGEMKASLNELAHILSTATDVDHDMMMRSVYKDYIHGSVVHVVGPSVKSVSTSSGVKAEVESKLTVKTSAFERSRMFKNHEQWCFLEYFEKMSSADSFTVTLTSVPESELLAGKMKADRVDELPDLTAAYLIEKISASNLVRVVFFAQASLHEHEPQFDPLNSSYSTNSESQRGSQLAWSKKRQQRLMRLAAGASQLPDVVRRRRFGTQLLADCSAFEAKNSRCTCCAKSLRFLTRKKRCHVCGYIVCHQCWSIHSMETRAGRVSSVRACKRCVEFVHNGDYSCVNQQTRGRIQIVPDSPSHPSSETPGKALTNFLYDALQNSTGDKRKSVMSVVRHLMNQEKEEAESRSECSSPRRLTDKDAKKYANALHNGMLHVEPLPLDECVLATVEGRNYPLNMARDAGTLSKTPMPKDEQLRIAAIERGGFSKITDTDELDLICELVAREMKCSTSIVTLVCEDEQHVLASNFLPFRQLHMPREQSFCQHTIMNTEPLLVPHPESDIRFQNLPALLAHEMRFYLGFPLKDENNQVVGSVCCIDGTSRDVSASQYSAMKKLAETASKVVQIKGKQIRMADLKTATA</sequence>
<dbReference type="EMBL" id="CAKLBY020000306">
    <property type="protein sequence ID" value="CAK7944071.1"/>
    <property type="molecule type" value="Genomic_DNA"/>
</dbReference>
<feature type="domain" description="FYVE-type" evidence="5">
    <location>
        <begin position="366"/>
        <end position="426"/>
    </location>
</feature>
<evidence type="ECO:0000259" key="5">
    <source>
        <dbReference type="PROSITE" id="PS50178"/>
    </source>
</evidence>
<dbReference type="InterPro" id="IPR003018">
    <property type="entry name" value="GAF"/>
</dbReference>
<evidence type="ECO:0000256" key="2">
    <source>
        <dbReference type="ARBA" id="ARBA00022771"/>
    </source>
</evidence>
<protein>
    <recommendedName>
        <fullName evidence="5">FYVE-type domain-containing protein</fullName>
    </recommendedName>
</protein>
<evidence type="ECO:0000313" key="6">
    <source>
        <dbReference type="EMBL" id="CAK7944071.1"/>
    </source>
</evidence>
<evidence type="ECO:0000256" key="4">
    <source>
        <dbReference type="PROSITE-ProRule" id="PRU00091"/>
    </source>
</evidence>
<keyword evidence="1" id="KW-0479">Metal-binding</keyword>
<evidence type="ECO:0000256" key="3">
    <source>
        <dbReference type="ARBA" id="ARBA00022833"/>
    </source>
</evidence>
<dbReference type="InterPro" id="IPR011011">
    <property type="entry name" value="Znf_FYVE_PHD"/>
</dbReference>
<accession>A0AAV1VCA2</accession>
<organism evidence="6 7">
    <name type="scientific">Peronospora matthiolae</name>
    <dbReference type="NCBI Taxonomy" id="2874970"/>
    <lineage>
        <taxon>Eukaryota</taxon>
        <taxon>Sar</taxon>
        <taxon>Stramenopiles</taxon>
        <taxon>Oomycota</taxon>
        <taxon>Peronosporomycetes</taxon>
        <taxon>Peronosporales</taxon>
        <taxon>Peronosporaceae</taxon>
        <taxon>Peronospora</taxon>
    </lineage>
</organism>
<dbReference type="SUPFAM" id="SSF55781">
    <property type="entry name" value="GAF domain-like"/>
    <property type="match status" value="1"/>
</dbReference>
<comment type="caution">
    <text evidence="6">The sequence shown here is derived from an EMBL/GenBank/DDBJ whole genome shotgun (WGS) entry which is preliminary data.</text>
</comment>
<dbReference type="PANTHER" id="PTHR43102">
    <property type="entry name" value="SLR1143 PROTEIN"/>
    <property type="match status" value="1"/>
</dbReference>
<evidence type="ECO:0000256" key="1">
    <source>
        <dbReference type="ARBA" id="ARBA00022723"/>
    </source>
</evidence>
<dbReference type="Gene3D" id="3.30.450.40">
    <property type="match status" value="1"/>
</dbReference>
<dbReference type="CDD" id="cd00065">
    <property type="entry name" value="FYVE_like_SF"/>
    <property type="match status" value="1"/>
</dbReference>
<dbReference type="SUPFAM" id="SSF57903">
    <property type="entry name" value="FYVE/PHD zinc finger"/>
    <property type="match status" value="1"/>
</dbReference>
<dbReference type="InterPro" id="IPR029016">
    <property type="entry name" value="GAF-like_dom_sf"/>
</dbReference>
<dbReference type="Gene3D" id="3.30.40.10">
    <property type="entry name" value="Zinc/RING finger domain, C3HC4 (zinc finger)"/>
    <property type="match status" value="1"/>
</dbReference>
<dbReference type="Proteomes" id="UP001162060">
    <property type="component" value="Unassembled WGS sequence"/>
</dbReference>
<evidence type="ECO:0000313" key="7">
    <source>
        <dbReference type="Proteomes" id="UP001162060"/>
    </source>
</evidence>